<dbReference type="OrthoDB" id="107900at2"/>
<accession>A0A3D9KIS6</accession>
<sequence length="102" mass="12061">MAVRMNKVRRAPATMEEALNRFITWKKANGISDQTILDYTTHVNLFFKRYPDAASSFEQLEKDVVSHLSQEGIKNKHHGAVKWRMKWKRFLPELKRQEMADL</sequence>
<gene>
    <name evidence="1" type="ORF">DFP98_10362</name>
</gene>
<evidence type="ECO:0000313" key="1">
    <source>
        <dbReference type="EMBL" id="RED86210.1"/>
    </source>
</evidence>
<reference evidence="1 2" key="1">
    <citation type="submission" date="2018-07" db="EMBL/GenBank/DDBJ databases">
        <title>Genomic Encyclopedia of Type Strains, Phase III (KMG-III): the genomes of soil and plant-associated and newly described type strains.</title>
        <authorList>
            <person name="Whitman W."/>
        </authorList>
    </citation>
    <scope>NUCLEOTIDE SEQUENCE [LARGE SCALE GENOMIC DNA]</scope>
    <source>
        <strain evidence="1 2">CECT 7287</strain>
    </source>
</reference>
<dbReference type="EMBL" id="QRDZ01000003">
    <property type="protein sequence ID" value="RED86210.1"/>
    <property type="molecule type" value="Genomic_DNA"/>
</dbReference>
<dbReference type="Proteomes" id="UP000256977">
    <property type="component" value="Unassembled WGS sequence"/>
</dbReference>
<protein>
    <submittedName>
        <fullName evidence="1">Uncharacterized protein</fullName>
    </submittedName>
</protein>
<dbReference type="AlphaFoldDB" id="A0A3D9KIS6"/>
<dbReference type="RefSeq" id="WP_116059355.1">
    <property type="nucleotide sequence ID" value="NZ_QRDZ01000003.1"/>
</dbReference>
<keyword evidence="2" id="KW-1185">Reference proteome</keyword>
<name>A0A3D9KIS6_9BACL</name>
<organism evidence="1 2">
    <name type="scientific">Cohnella phaseoli</name>
    <dbReference type="NCBI Taxonomy" id="456490"/>
    <lineage>
        <taxon>Bacteria</taxon>
        <taxon>Bacillati</taxon>
        <taxon>Bacillota</taxon>
        <taxon>Bacilli</taxon>
        <taxon>Bacillales</taxon>
        <taxon>Paenibacillaceae</taxon>
        <taxon>Cohnella</taxon>
    </lineage>
</organism>
<proteinExistence type="predicted"/>
<comment type="caution">
    <text evidence="1">The sequence shown here is derived from an EMBL/GenBank/DDBJ whole genome shotgun (WGS) entry which is preliminary data.</text>
</comment>
<evidence type="ECO:0000313" key="2">
    <source>
        <dbReference type="Proteomes" id="UP000256977"/>
    </source>
</evidence>